<reference evidence="2 3" key="1">
    <citation type="journal article" date="2019" name="Commun. Biol.">
        <title>The bagworm genome reveals a unique fibroin gene that provides high tensile strength.</title>
        <authorList>
            <person name="Kono N."/>
            <person name="Nakamura H."/>
            <person name="Ohtoshi R."/>
            <person name="Tomita M."/>
            <person name="Numata K."/>
            <person name="Arakawa K."/>
        </authorList>
    </citation>
    <scope>NUCLEOTIDE SEQUENCE [LARGE SCALE GENOMIC DNA]</scope>
</reference>
<proteinExistence type="predicted"/>
<evidence type="ECO:0000256" key="1">
    <source>
        <dbReference type="SAM" id="MobiDB-lite"/>
    </source>
</evidence>
<dbReference type="EMBL" id="BGZK01000019">
    <property type="protein sequence ID" value="GBP05692.1"/>
    <property type="molecule type" value="Genomic_DNA"/>
</dbReference>
<evidence type="ECO:0000313" key="3">
    <source>
        <dbReference type="Proteomes" id="UP000299102"/>
    </source>
</evidence>
<dbReference type="AlphaFoldDB" id="A0A4C1SU68"/>
<protein>
    <submittedName>
        <fullName evidence="2">Uncharacterized protein</fullName>
    </submittedName>
</protein>
<keyword evidence="3" id="KW-1185">Reference proteome</keyword>
<dbReference type="Proteomes" id="UP000299102">
    <property type="component" value="Unassembled WGS sequence"/>
</dbReference>
<feature type="compositionally biased region" description="Polar residues" evidence="1">
    <location>
        <begin position="72"/>
        <end position="82"/>
    </location>
</feature>
<gene>
    <name evidence="2" type="ORF">EVAR_5036_1</name>
</gene>
<feature type="region of interest" description="Disordered" evidence="1">
    <location>
        <begin position="67"/>
        <end position="142"/>
    </location>
</feature>
<accession>A0A4C1SU68</accession>
<feature type="compositionally biased region" description="Polar residues" evidence="1">
    <location>
        <begin position="90"/>
        <end position="102"/>
    </location>
</feature>
<name>A0A4C1SU68_EUMVA</name>
<feature type="region of interest" description="Disordered" evidence="1">
    <location>
        <begin position="1"/>
        <end position="37"/>
    </location>
</feature>
<comment type="caution">
    <text evidence="2">The sequence shown here is derived from an EMBL/GenBank/DDBJ whole genome shotgun (WGS) entry which is preliminary data.</text>
</comment>
<sequence>MRYLMEGIGPPELLGKNRVLDGGGRGPWNSRGTRRNSGSRYFASVFSESVVSHRRAGPFCAAANREAGVTTDVHSTNAISQPHRSDQETEGPTTADGSSSPRTFGYHRDDGGGGAPDDPTPTRRTLRHTPQNHDTSLTPLPSHEKLYTSRARYKNSDSDTCHIRGASWVRRAGACERARGRPRTAAGAGRAARESAETATRFSYLCHRPPPAD</sequence>
<organism evidence="2 3">
    <name type="scientific">Eumeta variegata</name>
    <name type="common">Bagworm moth</name>
    <name type="synonym">Eumeta japonica</name>
    <dbReference type="NCBI Taxonomy" id="151549"/>
    <lineage>
        <taxon>Eukaryota</taxon>
        <taxon>Metazoa</taxon>
        <taxon>Ecdysozoa</taxon>
        <taxon>Arthropoda</taxon>
        <taxon>Hexapoda</taxon>
        <taxon>Insecta</taxon>
        <taxon>Pterygota</taxon>
        <taxon>Neoptera</taxon>
        <taxon>Endopterygota</taxon>
        <taxon>Lepidoptera</taxon>
        <taxon>Glossata</taxon>
        <taxon>Ditrysia</taxon>
        <taxon>Tineoidea</taxon>
        <taxon>Psychidae</taxon>
        <taxon>Oiketicinae</taxon>
        <taxon>Eumeta</taxon>
    </lineage>
</organism>
<evidence type="ECO:0000313" key="2">
    <source>
        <dbReference type="EMBL" id="GBP05692.1"/>
    </source>
</evidence>